<dbReference type="InterPro" id="IPR001509">
    <property type="entry name" value="Epimerase_deHydtase"/>
</dbReference>
<dbReference type="EMBL" id="AWEY01000043">
    <property type="protein sequence ID" value="ERK38266.1"/>
    <property type="molecule type" value="Genomic_DNA"/>
</dbReference>
<evidence type="ECO:0000313" key="4">
    <source>
        <dbReference type="Proteomes" id="UP000016648"/>
    </source>
</evidence>
<proteinExistence type="inferred from homology"/>
<dbReference type="Proteomes" id="UP000016648">
    <property type="component" value="Unassembled WGS sequence"/>
</dbReference>
<dbReference type="Pfam" id="PF01370">
    <property type="entry name" value="Epimerase"/>
    <property type="match status" value="1"/>
</dbReference>
<gene>
    <name evidence="3" type="ORF">HMPREF9135_2279</name>
</gene>
<sequence length="341" mass="37525">MKKKALLVGGTGTISSAVTALLATSPDWELTVLNRGLRPVALPEGVKVITADVGKDDVGRLIGGEMYDVVADFIAFEPEHVARDFRFFGKSTRQYIFVSSASAYAKPMASHVLTEETALGNPYWAYSQRKEACETLLHRLEREEGFPVTIVRPSHTYGDRSVPVAIHGSRGSWEVVRRMMAGKPVVVHGDGSSLWTLTHNTDFARAFVGLMGNAEALGETVQVTGDEQLTWNEIYQTIADSVGVAFKPCYVSSHTLSASRQYDLRGSLLGDKAATVVFDNARLKRLVPGFKSEVSFKEGCRRAVDNILRHEELQLADPEFDVWCDGVVALEGEMARRMARL</sequence>
<organism evidence="3 4">
    <name type="scientific">Segatella baroniae F0067</name>
    <dbReference type="NCBI Taxonomy" id="1115809"/>
    <lineage>
        <taxon>Bacteria</taxon>
        <taxon>Pseudomonadati</taxon>
        <taxon>Bacteroidota</taxon>
        <taxon>Bacteroidia</taxon>
        <taxon>Bacteroidales</taxon>
        <taxon>Prevotellaceae</taxon>
        <taxon>Segatella</taxon>
    </lineage>
</organism>
<dbReference type="Gene3D" id="3.40.50.720">
    <property type="entry name" value="NAD(P)-binding Rossmann-like Domain"/>
    <property type="match status" value="1"/>
</dbReference>
<dbReference type="SUPFAM" id="SSF51735">
    <property type="entry name" value="NAD(P)-binding Rossmann-fold domains"/>
    <property type="match status" value="1"/>
</dbReference>
<reference evidence="3 4" key="1">
    <citation type="submission" date="2013-08" db="EMBL/GenBank/DDBJ databases">
        <authorList>
            <person name="Durkin A.S."/>
            <person name="Haft D.R."/>
            <person name="McCorrison J."/>
            <person name="Torralba M."/>
            <person name="Gillis M."/>
            <person name="Haft D.H."/>
            <person name="Methe B."/>
            <person name="Sutton G."/>
            <person name="Nelson K.E."/>
        </authorList>
    </citation>
    <scope>NUCLEOTIDE SEQUENCE [LARGE SCALE GENOMIC DNA]</scope>
    <source>
        <strain evidence="3 4">F0067</strain>
    </source>
</reference>
<comment type="similarity">
    <text evidence="1">Belongs to the NAD(P)-dependent epimerase/dehydratase family.</text>
</comment>
<accession>U2P250</accession>
<keyword evidence="4" id="KW-1185">Reference proteome</keyword>
<dbReference type="PANTHER" id="PTHR43000">
    <property type="entry name" value="DTDP-D-GLUCOSE 4,6-DEHYDRATASE-RELATED"/>
    <property type="match status" value="1"/>
</dbReference>
<feature type="domain" description="NAD-dependent epimerase/dehydratase" evidence="2">
    <location>
        <begin position="93"/>
        <end position="217"/>
    </location>
</feature>
<comment type="caution">
    <text evidence="3">The sequence shown here is derived from an EMBL/GenBank/DDBJ whole genome shotgun (WGS) entry which is preliminary data.</text>
</comment>
<protein>
    <submittedName>
        <fullName evidence="3">NAD(P)H-binding protein, PF13460 family</fullName>
    </submittedName>
</protein>
<name>U2P250_9BACT</name>
<dbReference type="InterPro" id="IPR036291">
    <property type="entry name" value="NAD(P)-bd_dom_sf"/>
</dbReference>
<dbReference type="RefSeq" id="WP_021590734.1">
    <property type="nucleotide sequence ID" value="NZ_AWEY01000043.1"/>
</dbReference>
<dbReference type="PATRIC" id="fig|1115809.3.peg.2478"/>
<evidence type="ECO:0000259" key="2">
    <source>
        <dbReference type="Pfam" id="PF01370"/>
    </source>
</evidence>
<evidence type="ECO:0000256" key="1">
    <source>
        <dbReference type="ARBA" id="ARBA00007637"/>
    </source>
</evidence>
<evidence type="ECO:0000313" key="3">
    <source>
        <dbReference type="EMBL" id="ERK38266.1"/>
    </source>
</evidence>
<dbReference type="AlphaFoldDB" id="U2P250"/>